<dbReference type="Gene3D" id="3.50.50.60">
    <property type="entry name" value="FAD/NAD(P)-binding domain"/>
    <property type="match status" value="1"/>
</dbReference>
<dbReference type="RefSeq" id="WP_271322271.1">
    <property type="nucleotide sequence ID" value="NZ_JAAGKO020000019.1"/>
</dbReference>
<proteinExistence type="predicted"/>
<organism evidence="3 4">
    <name type="scientific">Streptantibioticus silvisoli</name>
    <dbReference type="NCBI Taxonomy" id="2705255"/>
    <lineage>
        <taxon>Bacteria</taxon>
        <taxon>Bacillati</taxon>
        <taxon>Actinomycetota</taxon>
        <taxon>Actinomycetes</taxon>
        <taxon>Kitasatosporales</taxon>
        <taxon>Streptomycetaceae</taxon>
        <taxon>Streptantibioticus</taxon>
    </lineage>
</organism>
<dbReference type="EMBL" id="JAAGKO020000019">
    <property type="protein sequence ID" value="MDI5963945.1"/>
    <property type="molecule type" value="Genomic_DNA"/>
</dbReference>
<dbReference type="EC" id="1.14.13.127" evidence="3"/>
<dbReference type="SUPFAM" id="SSF51905">
    <property type="entry name" value="FAD/NAD(P)-binding domain"/>
    <property type="match status" value="1"/>
</dbReference>
<sequence>MDGTKHSDTEVVIVGAGPTGLTLALLLAKRRRTVAVYERWQTVFPLPRAAGMSHETVRTFQAVGLLDELAPHLNFERGKVSTSLFAPGGEELAVVTFPGDGESGFPAMVGFHQPDVDGVLGRVCDSHPLIEMHRGWDATAVEQAAEGAVVTFDPIDGDQPRAGDPVTARARYVVGCDGANSVIRSLMDTQVTDTGFSSSWLVIDTLLRPGRKPLDLFGHVLDYDRPATLAPAGKDRQRFELMVLPGDDPAHLTDDDVVWDLLERWEVTAEHVELARSAVYTFRGRWANAWRDGRLLLAGDAAHQMPPFLGQGFNSGVRDSVALAWRLDLVLTGTTGPELLDSYTTERLPHVREIVEASVAAGQLTCTTGREAVEARVAQFLAMRDGDGTDAPGMKSQWRLGPGCLRVDDPTAGFPSWQGLVEKDGVTGLLDDLVGSGRFVLIGDGVDPLTRLSDRAREVWNQLDGIGMMIGADGYRDVEGTYARWFGELGATVALVRPDMQVYGASADIGDTDALVLSLAAQLRLPAAVPAA</sequence>
<dbReference type="PANTHER" id="PTHR43476">
    <property type="entry name" value="3-(3-HYDROXY-PHENYL)PROPIONATE/3-HYDROXYCINNAMIC ACID HYDROXYLASE"/>
    <property type="match status" value="1"/>
</dbReference>
<dbReference type="Proteomes" id="UP001156398">
    <property type="component" value="Unassembled WGS sequence"/>
</dbReference>
<dbReference type="PRINTS" id="PR00420">
    <property type="entry name" value="RNGMNOXGNASE"/>
</dbReference>
<protein>
    <submittedName>
        <fullName evidence="3">Bifunctional 3-(3-hydroxy-phenyl)propionate/3-hydroxycinnamic acid hydroxylase</fullName>
        <ecNumber evidence="3">1.14.13.127</ecNumber>
    </submittedName>
</protein>
<reference evidence="3 4" key="1">
    <citation type="submission" date="2023-05" db="EMBL/GenBank/DDBJ databases">
        <title>Streptantibioticus silvisoli sp. nov., acidotolerant actinomycetes 1 from pine litter.</title>
        <authorList>
            <person name="Swiecimska M."/>
            <person name="Golinska P."/>
            <person name="Sangal V."/>
            <person name="Wachnowicz B."/>
            <person name="Goodfellow M."/>
        </authorList>
    </citation>
    <scope>NUCLEOTIDE SEQUENCE [LARGE SCALE GENOMIC DNA]</scope>
    <source>
        <strain evidence="3 4">SL54</strain>
    </source>
</reference>
<evidence type="ECO:0000313" key="4">
    <source>
        <dbReference type="Proteomes" id="UP001156398"/>
    </source>
</evidence>
<feature type="domain" description="FAD-binding" evidence="2">
    <location>
        <begin position="8"/>
        <end position="357"/>
    </location>
</feature>
<dbReference type="Gene3D" id="3.30.70.2450">
    <property type="match status" value="1"/>
</dbReference>
<dbReference type="GO" id="GO:0008688">
    <property type="term" value="F:3-(3-hydroxyphenyl)propionate hydroxylase activity"/>
    <property type="evidence" value="ECO:0007669"/>
    <property type="project" value="UniProtKB-EC"/>
</dbReference>
<evidence type="ECO:0000259" key="2">
    <source>
        <dbReference type="Pfam" id="PF01494"/>
    </source>
</evidence>
<name>A0ABT6VZM1_9ACTN</name>
<accession>A0ABT6VZM1</accession>
<evidence type="ECO:0000313" key="3">
    <source>
        <dbReference type="EMBL" id="MDI5963945.1"/>
    </source>
</evidence>
<dbReference type="Pfam" id="PF01494">
    <property type="entry name" value="FAD_binding_3"/>
    <property type="match status" value="1"/>
</dbReference>
<gene>
    <name evidence="3" type="ORF">POF43_014680</name>
</gene>
<dbReference type="InterPro" id="IPR002938">
    <property type="entry name" value="FAD-bd"/>
</dbReference>
<dbReference type="NCBIfam" id="NF004829">
    <property type="entry name" value="PRK06183.1-3"/>
    <property type="match status" value="1"/>
</dbReference>
<dbReference type="PANTHER" id="PTHR43476:SF3">
    <property type="entry name" value="FAD-BINDING MONOOXYGENASE"/>
    <property type="match status" value="1"/>
</dbReference>
<keyword evidence="1 3" id="KW-0560">Oxidoreductase</keyword>
<dbReference type="InterPro" id="IPR050631">
    <property type="entry name" value="PheA/TfdB_FAD_monoxygenase"/>
</dbReference>
<keyword evidence="4" id="KW-1185">Reference proteome</keyword>
<dbReference type="InterPro" id="IPR036188">
    <property type="entry name" value="FAD/NAD-bd_sf"/>
</dbReference>
<comment type="caution">
    <text evidence="3">The sequence shown here is derived from an EMBL/GenBank/DDBJ whole genome shotgun (WGS) entry which is preliminary data.</text>
</comment>
<evidence type="ECO:0000256" key="1">
    <source>
        <dbReference type="ARBA" id="ARBA00023002"/>
    </source>
</evidence>